<dbReference type="InterPro" id="IPR018777">
    <property type="entry name" value="Replication_initiator_prot_A"/>
</dbReference>
<protein>
    <submittedName>
        <fullName evidence="2">Plasmid replication initiation protein</fullName>
    </submittedName>
</protein>
<name>A0AAW3TX63_9SPHN</name>
<reference evidence="2 3" key="1">
    <citation type="submission" date="2020-08" db="EMBL/GenBank/DDBJ databases">
        <title>Genomic Encyclopedia of Type Strains, Phase IV (KMG-IV): sequencing the most valuable type-strain genomes for metagenomic binning, comparative biology and taxonomic classification.</title>
        <authorList>
            <person name="Goeker M."/>
        </authorList>
    </citation>
    <scope>NUCLEOTIDE SEQUENCE [LARGE SCALE GENOMIC DNA]</scope>
    <source>
        <strain evidence="2 3">DSM 15581</strain>
    </source>
</reference>
<keyword evidence="3" id="KW-1185">Reference proteome</keyword>
<sequence length="286" mass="32008">MSDQPQTSQGDLFALRSPLIGEVRGERSIMAYPFFALATSWKKPLSYKTDSVSIEIVGTPSGVATIYDKEILLYIASLLLAKIEAGVPASQDFYFTAYDLFRVTGTNTSARSYNRLQDALERLQGTQIRTNIESGGEGERGYFSWLSEARLSYTKLKNGKQQLNGVRVRLCDWLYRAIVLDRAVLDYDPSYFQIGPVERRLYEVARAICSPGAVEIDIDDLRLQIGYQNTTRHFRNVLKGIAEQNAVPDFQIDLSEPSGDRPKGRRGPRPAASLVTITPKALLSNR</sequence>
<gene>
    <name evidence="2" type="ORF">GGR47_003567</name>
</gene>
<evidence type="ECO:0000313" key="3">
    <source>
        <dbReference type="Proteomes" id="UP000528945"/>
    </source>
</evidence>
<feature type="region of interest" description="Disordered" evidence="1">
    <location>
        <begin position="252"/>
        <end position="271"/>
    </location>
</feature>
<comment type="caution">
    <text evidence="2">The sequence shown here is derived from an EMBL/GenBank/DDBJ whole genome shotgun (WGS) entry which is preliminary data.</text>
</comment>
<evidence type="ECO:0000256" key="1">
    <source>
        <dbReference type="SAM" id="MobiDB-lite"/>
    </source>
</evidence>
<dbReference type="Pfam" id="PF10134">
    <property type="entry name" value="RPA"/>
    <property type="match status" value="1"/>
</dbReference>
<accession>A0AAW3TX63</accession>
<dbReference type="RefSeq" id="WP_147036964.1">
    <property type="nucleotide sequence ID" value="NZ_JACIDB010000013.1"/>
</dbReference>
<dbReference type="EMBL" id="JACIDB010000013">
    <property type="protein sequence ID" value="MBB3877299.1"/>
    <property type="molecule type" value="Genomic_DNA"/>
</dbReference>
<organism evidence="2 3">
    <name type="scientific">Sphingomonas aquatilis</name>
    <dbReference type="NCBI Taxonomy" id="93063"/>
    <lineage>
        <taxon>Bacteria</taxon>
        <taxon>Pseudomonadati</taxon>
        <taxon>Pseudomonadota</taxon>
        <taxon>Alphaproteobacteria</taxon>
        <taxon>Sphingomonadales</taxon>
        <taxon>Sphingomonadaceae</taxon>
        <taxon>Sphingomonas</taxon>
    </lineage>
</organism>
<dbReference type="AlphaFoldDB" id="A0AAW3TX63"/>
<evidence type="ECO:0000313" key="2">
    <source>
        <dbReference type="EMBL" id="MBB3877299.1"/>
    </source>
</evidence>
<proteinExistence type="predicted"/>
<dbReference type="Proteomes" id="UP000528945">
    <property type="component" value="Unassembled WGS sequence"/>
</dbReference>